<evidence type="ECO:0000313" key="2">
    <source>
        <dbReference type="Proteomes" id="UP001379533"/>
    </source>
</evidence>
<dbReference type="RefSeq" id="WP_394844971.1">
    <property type="nucleotide sequence ID" value="NZ_CP089982.1"/>
</dbReference>
<organism evidence="1 2">
    <name type="scientific">Pendulispora brunnea</name>
    <dbReference type="NCBI Taxonomy" id="2905690"/>
    <lineage>
        <taxon>Bacteria</taxon>
        <taxon>Pseudomonadati</taxon>
        <taxon>Myxococcota</taxon>
        <taxon>Myxococcia</taxon>
        <taxon>Myxococcales</taxon>
        <taxon>Sorangiineae</taxon>
        <taxon>Pendulisporaceae</taxon>
        <taxon>Pendulispora</taxon>
    </lineage>
</organism>
<proteinExistence type="predicted"/>
<dbReference type="Proteomes" id="UP001379533">
    <property type="component" value="Chromosome"/>
</dbReference>
<evidence type="ECO:0000313" key="1">
    <source>
        <dbReference type="EMBL" id="WXA94364.1"/>
    </source>
</evidence>
<reference evidence="1 2" key="1">
    <citation type="submission" date="2021-12" db="EMBL/GenBank/DDBJ databases">
        <title>Discovery of the Pendulisporaceae a myxobacterial family with distinct sporulation behavior and unique specialized metabolism.</title>
        <authorList>
            <person name="Garcia R."/>
            <person name="Popoff A."/>
            <person name="Bader C.D."/>
            <person name="Loehr J."/>
            <person name="Walesch S."/>
            <person name="Walt C."/>
            <person name="Boldt J."/>
            <person name="Bunk B."/>
            <person name="Haeckl F.J.F.P.J."/>
            <person name="Gunesch A.P."/>
            <person name="Birkelbach J."/>
            <person name="Nuebel U."/>
            <person name="Pietschmann T."/>
            <person name="Bach T."/>
            <person name="Mueller R."/>
        </authorList>
    </citation>
    <scope>NUCLEOTIDE SEQUENCE [LARGE SCALE GENOMIC DNA]</scope>
    <source>
        <strain evidence="1 2">MSr12523</strain>
    </source>
</reference>
<gene>
    <name evidence="1" type="ORF">LZC95_48955</name>
</gene>
<keyword evidence="2" id="KW-1185">Reference proteome</keyword>
<dbReference type="EMBL" id="CP089982">
    <property type="protein sequence ID" value="WXA94364.1"/>
    <property type="molecule type" value="Genomic_DNA"/>
</dbReference>
<sequence length="119" mass="13117">MAGEAPENYDYDIQFSLRRPLFPTGEPSDYVLDFEARINWDPDGDGSSPEVQHAGRVVGYVIEAARAIREGDALLDVCDSVDQNLCNYYELLFATPGNHLRDGISDGDGGDDVLIMYPS</sequence>
<protein>
    <submittedName>
        <fullName evidence="1">Uncharacterized protein</fullName>
    </submittedName>
</protein>
<name>A0ABZ2K6R7_9BACT</name>
<accession>A0ABZ2K6R7</accession>